<dbReference type="CDD" id="cd16964">
    <property type="entry name" value="YqgF"/>
    <property type="match status" value="1"/>
</dbReference>
<evidence type="ECO:0000256" key="1">
    <source>
        <dbReference type="ARBA" id="ARBA00022490"/>
    </source>
</evidence>
<dbReference type="EC" id="3.1.-.-" evidence="5"/>
<name>A0AB33Z070_9GAMM</name>
<dbReference type="EMBL" id="ASHL01000010">
    <property type="protein sequence ID" value="EPD12371.1"/>
    <property type="molecule type" value="Genomic_DNA"/>
</dbReference>
<evidence type="ECO:0000256" key="3">
    <source>
        <dbReference type="ARBA" id="ARBA00022722"/>
    </source>
</evidence>
<dbReference type="Gene3D" id="3.30.420.140">
    <property type="entry name" value="YqgF/RNase H-like domain"/>
    <property type="match status" value="1"/>
</dbReference>
<dbReference type="PANTHER" id="PTHR33317">
    <property type="entry name" value="POLYNUCLEOTIDYL TRANSFERASE, RIBONUCLEASE H-LIKE SUPERFAMILY PROTEIN"/>
    <property type="match status" value="1"/>
</dbReference>
<dbReference type="SUPFAM" id="SSF53098">
    <property type="entry name" value="Ribonuclease H-like"/>
    <property type="match status" value="1"/>
</dbReference>
<dbReference type="RefSeq" id="WP_015006953.1">
    <property type="nucleotide sequence ID" value="NZ_FQZJ01000001.1"/>
</dbReference>
<keyword evidence="4 5" id="KW-0378">Hydrolase</keyword>
<dbReference type="NCBIfam" id="TIGR00250">
    <property type="entry name" value="RNAse_H_YqgF"/>
    <property type="match status" value="1"/>
</dbReference>
<gene>
    <name evidence="7" type="ORF">L196_09634</name>
</gene>
<dbReference type="GO" id="GO:0005829">
    <property type="term" value="C:cytosol"/>
    <property type="evidence" value="ECO:0007669"/>
    <property type="project" value="TreeGrafter"/>
</dbReference>
<keyword evidence="2 5" id="KW-0690">Ribosome biogenesis</keyword>
<dbReference type="HAMAP" id="MF_00651">
    <property type="entry name" value="Nuclease_YqgF"/>
    <property type="match status" value="1"/>
</dbReference>
<dbReference type="InterPro" id="IPR037027">
    <property type="entry name" value="YqgF/RNaseH-like_dom_sf"/>
</dbReference>
<comment type="function">
    <text evidence="5">Could be a nuclease involved in processing of the 5'-end of pre-16S rRNA.</text>
</comment>
<evidence type="ECO:0000259" key="6">
    <source>
        <dbReference type="SMART" id="SM00732"/>
    </source>
</evidence>
<organism evidence="7 8">
    <name type="scientific">Cycloclasticus pugetii</name>
    <dbReference type="NCBI Taxonomy" id="34068"/>
    <lineage>
        <taxon>Bacteria</taxon>
        <taxon>Pseudomonadati</taxon>
        <taxon>Pseudomonadota</taxon>
        <taxon>Gammaproteobacteria</taxon>
        <taxon>Thiotrichales</taxon>
        <taxon>Piscirickettsiaceae</taxon>
        <taxon>Cycloclasticus</taxon>
    </lineage>
</organism>
<evidence type="ECO:0000256" key="2">
    <source>
        <dbReference type="ARBA" id="ARBA00022517"/>
    </source>
</evidence>
<evidence type="ECO:0000256" key="5">
    <source>
        <dbReference type="HAMAP-Rule" id="MF_00651"/>
    </source>
</evidence>
<dbReference type="InterPro" id="IPR005227">
    <property type="entry name" value="YqgF"/>
</dbReference>
<dbReference type="GO" id="GO:0004518">
    <property type="term" value="F:nuclease activity"/>
    <property type="evidence" value="ECO:0007669"/>
    <property type="project" value="UniProtKB-KW"/>
</dbReference>
<dbReference type="InterPro" id="IPR012337">
    <property type="entry name" value="RNaseH-like_sf"/>
</dbReference>
<keyword evidence="8" id="KW-1185">Reference proteome</keyword>
<evidence type="ECO:0000313" key="7">
    <source>
        <dbReference type="EMBL" id="EPD12371.1"/>
    </source>
</evidence>
<keyword evidence="1 5" id="KW-0963">Cytoplasm</keyword>
<dbReference type="Pfam" id="PF03652">
    <property type="entry name" value="RuvX"/>
    <property type="match status" value="1"/>
</dbReference>
<accession>A0AB33Z070</accession>
<dbReference type="PANTHER" id="PTHR33317:SF4">
    <property type="entry name" value="POLYNUCLEOTIDYL TRANSFERASE, RIBONUCLEASE H-LIKE SUPERFAMILY PROTEIN"/>
    <property type="match status" value="1"/>
</dbReference>
<dbReference type="AlphaFoldDB" id="A0AB33Z070"/>
<protein>
    <recommendedName>
        <fullName evidence="5">Putative pre-16S rRNA nuclease</fullName>
        <ecNumber evidence="5">3.1.-.-</ecNumber>
    </recommendedName>
</protein>
<dbReference type="GO" id="GO:0000967">
    <property type="term" value="P:rRNA 5'-end processing"/>
    <property type="evidence" value="ECO:0007669"/>
    <property type="project" value="UniProtKB-UniRule"/>
</dbReference>
<comment type="similarity">
    <text evidence="5">Belongs to the YqgF HJR family.</text>
</comment>
<sequence>MAVCLGFDYGVKKIGVAVGDTQTHIANALTTVKAVRQKTGWDELTKIIETWQPTKMIVGISRQEDGSDNTVTPKMERFSRQLEGRYQCPVELFDEALTTFEAKQILFDEVQVSADKLWEVQDQVAAQLILQSWLNTQQHKQ</sequence>
<comment type="caution">
    <text evidence="7">The sequence shown here is derived from an EMBL/GenBank/DDBJ whole genome shotgun (WGS) entry which is preliminary data.</text>
</comment>
<dbReference type="Proteomes" id="UP000015462">
    <property type="component" value="Unassembled WGS sequence"/>
</dbReference>
<reference evidence="7 8" key="1">
    <citation type="journal article" date="2013" name="Genome Announc.">
        <title>Genome Sequence of the Pyrene- and Fluoranthene-Degrading Bacterium Cycloclasticus sp. Strain PY97M.</title>
        <authorList>
            <person name="Cui Z."/>
            <person name="Xu G."/>
            <person name="Li Q."/>
            <person name="Gao W."/>
            <person name="Zheng L."/>
        </authorList>
    </citation>
    <scope>NUCLEOTIDE SEQUENCE [LARGE SCALE GENOMIC DNA]</scope>
    <source>
        <strain evidence="7 8">PY97M</strain>
    </source>
</reference>
<keyword evidence="3 5" id="KW-0540">Nuclease</keyword>
<proteinExistence type="inferred from homology"/>
<feature type="domain" description="YqgF/RNase H-like" evidence="6">
    <location>
        <begin position="2"/>
        <end position="102"/>
    </location>
</feature>
<evidence type="ECO:0000256" key="4">
    <source>
        <dbReference type="ARBA" id="ARBA00022801"/>
    </source>
</evidence>
<dbReference type="InterPro" id="IPR006641">
    <property type="entry name" value="YqgF/RNaseH-like_dom"/>
</dbReference>
<evidence type="ECO:0000313" key="8">
    <source>
        <dbReference type="Proteomes" id="UP000015462"/>
    </source>
</evidence>
<dbReference type="GO" id="GO:0016788">
    <property type="term" value="F:hydrolase activity, acting on ester bonds"/>
    <property type="evidence" value="ECO:0007669"/>
    <property type="project" value="UniProtKB-UniRule"/>
</dbReference>
<dbReference type="SMART" id="SM00732">
    <property type="entry name" value="YqgFc"/>
    <property type="match status" value="1"/>
</dbReference>
<comment type="subcellular location">
    <subcellularLocation>
        <location evidence="5">Cytoplasm</location>
    </subcellularLocation>
</comment>